<dbReference type="EMBL" id="BK015932">
    <property type="protein sequence ID" value="DAF85917.1"/>
    <property type="molecule type" value="Genomic_DNA"/>
</dbReference>
<reference evidence="1" key="1">
    <citation type="journal article" date="2021" name="Proc. Natl. Acad. Sci. U.S.A.">
        <title>A Catalog of Tens of Thousands of Viruses from Human Metagenomes Reveals Hidden Associations with Chronic Diseases.</title>
        <authorList>
            <person name="Tisza M.J."/>
            <person name="Buck C.B."/>
        </authorList>
    </citation>
    <scope>NUCLEOTIDE SEQUENCE</scope>
    <source>
        <strain evidence="1">CtVJE9</strain>
    </source>
</reference>
<accession>A0A8S5TUN5</accession>
<sequence>MKYKVYRSLGDLDKQVKKHTLIAVEYGKDIYDVTPALVKAVTDELINSPEYDKCDAWANAPEEIGSFRRVKRYNYEMLGVVSPPNAPENILIDFGIIETDEEE</sequence>
<protein>
    <recommendedName>
        <fullName evidence="2">Carboxylate--amine ligase</fullName>
    </recommendedName>
</protein>
<organism evidence="1">
    <name type="scientific">Siphoviridae sp. ctVJE9</name>
    <dbReference type="NCBI Taxonomy" id="2825530"/>
    <lineage>
        <taxon>Viruses</taxon>
        <taxon>Duplodnaviria</taxon>
        <taxon>Heunggongvirae</taxon>
        <taxon>Uroviricota</taxon>
        <taxon>Caudoviricetes</taxon>
    </lineage>
</organism>
<name>A0A8S5TUN5_9CAUD</name>
<evidence type="ECO:0000313" key="1">
    <source>
        <dbReference type="EMBL" id="DAF85917.1"/>
    </source>
</evidence>
<evidence type="ECO:0008006" key="2">
    <source>
        <dbReference type="Google" id="ProtNLM"/>
    </source>
</evidence>
<proteinExistence type="predicted"/>